<dbReference type="InterPro" id="IPR036388">
    <property type="entry name" value="WH-like_DNA-bd_sf"/>
</dbReference>
<dbReference type="InterPro" id="IPR000835">
    <property type="entry name" value="HTH_MarR-typ"/>
</dbReference>
<dbReference type="GO" id="GO:0003700">
    <property type="term" value="F:DNA-binding transcription factor activity"/>
    <property type="evidence" value="ECO:0007669"/>
    <property type="project" value="InterPro"/>
</dbReference>
<evidence type="ECO:0000313" key="4">
    <source>
        <dbReference type="Proteomes" id="UP000001817"/>
    </source>
</evidence>
<dbReference type="PANTHER" id="PTHR33164">
    <property type="entry name" value="TRANSCRIPTIONAL REGULATOR, MARR FAMILY"/>
    <property type="match status" value="1"/>
</dbReference>
<accession>Q13SF7</accession>
<protein>
    <submittedName>
        <fullName evidence="3">Transcriptional regulator, MarR family</fullName>
    </submittedName>
</protein>
<dbReference type="Pfam" id="PF12802">
    <property type="entry name" value="MarR_2"/>
    <property type="match status" value="1"/>
</dbReference>
<evidence type="ECO:0000256" key="1">
    <source>
        <dbReference type="SAM" id="MobiDB-lite"/>
    </source>
</evidence>
<gene>
    <name evidence="3" type="ORF">Bxe_B3015</name>
</gene>
<dbReference type="PROSITE" id="PS50995">
    <property type="entry name" value="HTH_MARR_2"/>
    <property type="match status" value="1"/>
</dbReference>
<dbReference type="AlphaFoldDB" id="Q13SF7"/>
<dbReference type="PATRIC" id="fig|266265.5.peg.4674"/>
<dbReference type="OrthoDB" id="9815567at2"/>
<feature type="region of interest" description="Disordered" evidence="1">
    <location>
        <begin position="1"/>
        <end position="27"/>
    </location>
</feature>
<dbReference type="SUPFAM" id="SSF46785">
    <property type="entry name" value="Winged helix' DNA-binding domain"/>
    <property type="match status" value="1"/>
</dbReference>
<keyword evidence="4" id="KW-1185">Reference proteome</keyword>
<dbReference type="Proteomes" id="UP000001817">
    <property type="component" value="Chromosome 2"/>
</dbReference>
<organism evidence="3 4">
    <name type="scientific">Paraburkholderia xenovorans (strain LB400)</name>
    <dbReference type="NCBI Taxonomy" id="266265"/>
    <lineage>
        <taxon>Bacteria</taxon>
        <taxon>Pseudomonadati</taxon>
        <taxon>Pseudomonadota</taxon>
        <taxon>Betaproteobacteria</taxon>
        <taxon>Burkholderiales</taxon>
        <taxon>Burkholderiaceae</taxon>
        <taxon>Paraburkholderia</taxon>
    </lineage>
</organism>
<sequence length="173" mass="18749">MQGSRQKDNANTPTRKKPAAADRKKPVSGLEAHVGYWLRFVSNHVSHGFQTKVEAHGVTVSEWVLLREIYSSGPTSATALAARTGMTKGAVSKLLARIEAKALLERETVEEDRRNHVVALSAAGLELVPELARLADQNDEEFFGHLPAPVKTAIVDAMKNVVAVHGLKAVPIE</sequence>
<dbReference type="KEGG" id="bxe:Bxe_B3015"/>
<dbReference type="eggNOG" id="COG1846">
    <property type="taxonomic scope" value="Bacteria"/>
</dbReference>
<dbReference type="PANTHER" id="PTHR33164:SF43">
    <property type="entry name" value="HTH-TYPE TRANSCRIPTIONAL REPRESSOR YETL"/>
    <property type="match status" value="1"/>
</dbReference>
<evidence type="ECO:0000313" key="3">
    <source>
        <dbReference type="EMBL" id="ABE32982.1"/>
    </source>
</evidence>
<dbReference type="Gene3D" id="1.10.10.10">
    <property type="entry name" value="Winged helix-like DNA-binding domain superfamily/Winged helix DNA-binding domain"/>
    <property type="match status" value="1"/>
</dbReference>
<dbReference type="GO" id="GO:0006950">
    <property type="term" value="P:response to stress"/>
    <property type="evidence" value="ECO:0007669"/>
    <property type="project" value="TreeGrafter"/>
</dbReference>
<dbReference type="SMART" id="SM00347">
    <property type="entry name" value="HTH_MARR"/>
    <property type="match status" value="1"/>
</dbReference>
<dbReference type="InterPro" id="IPR039422">
    <property type="entry name" value="MarR/SlyA-like"/>
</dbReference>
<dbReference type="STRING" id="266265.Bxe_B3015"/>
<evidence type="ECO:0000259" key="2">
    <source>
        <dbReference type="PROSITE" id="PS50995"/>
    </source>
</evidence>
<dbReference type="EMBL" id="CP000271">
    <property type="protein sequence ID" value="ABE32982.1"/>
    <property type="molecule type" value="Genomic_DNA"/>
</dbReference>
<dbReference type="KEGG" id="bxb:DR64_5344"/>
<reference evidence="3 4" key="1">
    <citation type="journal article" date="2006" name="Proc. Natl. Acad. Sci. U.S.A.">
        <title>Burkholderia xenovorans LB400 harbors a multi-replicon, 9.73-Mbp genome shaped for versatility.</title>
        <authorList>
            <person name="Chain P.S."/>
            <person name="Denef V.J."/>
            <person name="Konstantinidis K.T."/>
            <person name="Vergez L.M."/>
            <person name="Agullo L."/>
            <person name="Reyes V.L."/>
            <person name="Hauser L."/>
            <person name="Cordova M."/>
            <person name="Gomez L."/>
            <person name="Gonzalez M."/>
            <person name="Land M."/>
            <person name="Lao V."/>
            <person name="Larimer F."/>
            <person name="LiPuma J.J."/>
            <person name="Mahenthiralingam E."/>
            <person name="Malfatti S.A."/>
            <person name="Marx C.J."/>
            <person name="Parnell J.J."/>
            <person name="Ramette A."/>
            <person name="Richardson P."/>
            <person name="Seeger M."/>
            <person name="Smith D."/>
            <person name="Spilker T."/>
            <person name="Sul W.J."/>
            <person name="Tsoi T.V."/>
            <person name="Ulrich L.E."/>
            <person name="Zhulin I.B."/>
            <person name="Tiedje J.M."/>
        </authorList>
    </citation>
    <scope>NUCLEOTIDE SEQUENCE [LARGE SCALE GENOMIC DNA]</scope>
    <source>
        <strain evidence="3 4">LB400</strain>
    </source>
</reference>
<dbReference type="RefSeq" id="WP_011490371.1">
    <property type="nucleotide sequence ID" value="NC_007952.1"/>
</dbReference>
<proteinExistence type="predicted"/>
<dbReference type="InterPro" id="IPR036390">
    <property type="entry name" value="WH_DNA-bd_sf"/>
</dbReference>
<name>Q13SF7_PARXL</name>
<feature type="domain" description="HTH marR-type" evidence="2">
    <location>
        <begin position="31"/>
        <end position="163"/>
    </location>
</feature>